<reference evidence="3 4" key="1">
    <citation type="journal article" date="2018" name="Mol. Biol. Evol.">
        <title>Broad Genomic Sampling Reveals a Smut Pathogenic Ancestry of the Fungal Clade Ustilaginomycotina.</title>
        <authorList>
            <person name="Kijpornyongpan T."/>
            <person name="Mondo S.J."/>
            <person name="Barry K."/>
            <person name="Sandor L."/>
            <person name="Lee J."/>
            <person name="Lipzen A."/>
            <person name="Pangilinan J."/>
            <person name="LaButti K."/>
            <person name="Hainaut M."/>
            <person name="Henrissat B."/>
            <person name="Grigoriev I.V."/>
            <person name="Spatafora J.W."/>
            <person name="Aime M.C."/>
        </authorList>
    </citation>
    <scope>NUCLEOTIDE SEQUENCE [LARGE SCALE GENOMIC DNA]</scope>
    <source>
        <strain evidence="3 4">MCA 3882</strain>
    </source>
</reference>
<feature type="disulfide bond" evidence="1">
    <location>
        <begin position="153"/>
        <end position="215"/>
    </location>
</feature>
<dbReference type="EMBL" id="KZ819604">
    <property type="protein sequence ID" value="PWN34332.1"/>
    <property type="molecule type" value="Genomic_DNA"/>
</dbReference>
<feature type="disulfide bond" evidence="1">
    <location>
        <begin position="100"/>
        <end position="106"/>
    </location>
</feature>
<evidence type="ECO:0000256" key="2">
    <source>
        <dbReference type="SAM" id="SignalP"/>
    </source>
</evidence>
<dbReference type="OrthoDB" id="430315at2759"/>
<dbReference type="PANTHER" id="PTHR31048">
    <property type="entry name" value="OS03G0233200 PROTEIN"/>
    <property type="match status" value="1"/>
</dbReference>
<dbReference type="STRING" id="1280837.A0A316VA46"/>
<dbReference type="GeneID" id="37021060"/>
<feature type="disulfide bond" evidence="1">
    <location>
        <begin position="148"/>
        <end position="234"/>
    </location>
</feature>
<dbReference type="InterPro" id="IPR037176">
    <property type="entry name" value="Osmotin/thaumatin-like_sf"/>
</dbReference>
<dbReference type="AlphaFoldDB" id="A0A316VA46"/>
<dbReference type="InParanoid" id="A0A316VA46"/>
<gene>
    <name evidence="3" type="ORF">FA14DRAFT_161760</name>
</gene>
<feature type="signal peptide" evidence="2">
    <location>
        <begin position="1"/>
        <end position="22"/>
    </location>
</feature>
<evidence type="ECO:0000313" key="3">
    <source>
        <dbReference type="EMBL" id="PWN34332.1"/>
    </source>
</evidence>
<dbReference type="Proteomes" id="UP000245771">
    <property type="component" value="Unassembled WGS sequence"/>
</dbReference>
<protein>
    <submittedName>
        <fullName evidence="3">Thaumatin-like protein</fullName>
    </submittedName>
</protein>
<feature type="disulfide bond" evidence="1">
    <location>
        <begin position="85"/>
        <end position="95"/>
    </location>
</feature>
<dbReference type="InterPro" id="IPR001938">
    <property type="entry name" value="Thaumatin"/>
</dbReference>
<keyword evidence="2" id="KW-0732">Signal</keyword>
<dbReference type="Pfam" id="PF00314">
    <property type="entry name" value="Thaumatin"/>
    <property type="match status" value="1"/>
</dbReference>
<feature type="chain" id="PRO_5016447305" evidence="2">
    <location>
        <begin position="23"/>
        <end position="246"/>
    </location>
</feature>
<dbReference type="Gene3D" id="2.60.110.10">
    <property type="entry name" value="Thaumatin"/>
    <property type="match status" value="1"/>
</dbReference>
<dbReference type="PRINTS" id="PR00347">
    <property type="entry name" value="THAUMATIN"/>
</dbReference>
<dbReference type="FunFam" id="2.60.110.10:FF:000004">
    <property type="entry name" value="THAUMATIN-LIKE PROTEIN 1"/>
    <property type="match status" value="1"/>
</dbReference>
<dbReference type="PROSITE" id="PS51367">
    <property type="entry name" value="THAUMATIN_2"/>
    <property type="match status" value="1"/>
</dbReference>
<evidence type="ECO:0000256" key="1">
    <source>
        <dbReference type="PIRSR" id="PIRSR002703-1"/>
    </source>
</evidence>
<feature type="disulfide bond" evidence="1">
    <location>
        <begin position="191"/>
        <end position="201"/>
    </location>
</feature>
<feature type="disulfide bond" evidence="1">
    <location>
        <begin position="161"/>
        <end position="177"/>
    </location>
</feature>
<feature type="disulfide bond" evidence="1">
    <location>
        <begin position="31"/>
        <end position="245"/>
    </location>
</feature>
<dbReference type="RefSeq" id="XP_025354634.1">
    <property type="nucleotide sequence ID" value="XM_025499279.1"/>
</dbReference>
<dbReference type="SMART" id="SM00205">
    <property type="entry name" value="THN"/>
    <property type="match status" value="1"/>
</dbReference>
<evidence type="ECO:0000313" key="4">
    <source>
        <dbReference type="Proteomes" id="UP000245771"/>
    </source>
</evidence>
<sequence>MFKSTPMMALALAAIASLQVDARLFTVTNKCSYTIWPAVYTGNTAQGTPSGIASQGGWQLDAGQSSSFGVPDNWQASRIWGRSECDFSKPDVSSCATGSCIGGLHCTQPGIPPATLAEFTLSQQGQDNYDVSLVDGANIPMAITANGCHTASCPINLNPNCPAPLQTKDASGNIVGCLSACKALGGDNNCCSGADDTPAKCPSSGVEYYSYFKQCKDAYAYAYDESSGTALWTCSGGHDYTITFCP</sequence>
<keyword evidence="1" id="KW-1015">Disulfide bond</keyword>
<name>A0A316VA46_9BASI</name>
<dbReference type="PIRSF" id="PIRSF002703">
    <property type="entry name" value="Thaumatin"/>
    <property type="match status" value="1"/>
</dbReference>
<feature type="disulfide bond" evidence="1">
    <location>
        <begin position="181"/>
        <end position="190"/>
    </location>
</feature>
<accession>A0A316VA46</accession>
<dbReference type="SUPFAM" id="SSF49870">
    <property type="entry name" value="Osmotin, thaumatin-like protein"/>
    <property type="match status" value="1"/>
</dbReference>
<organism evidence="3 4">
    <name type="scientific">Meira miltonrushii</name>
    <dbReference type="NCBI Taxonomy" id="1280837"/>
    <lineage>
        <taxon>Eukaryota</taxon>
        <taxon>Fungi</taxon>
        <taxon>Dikarya</taxon>
        <taxon>Basidiomycota</taxon>
        <taxon>Ustilaginomycotina</taxon>
        <taxon>Exobasidiomycetes</taxon>
        <taxon>Exobasidiales</taxon>
        <taxon>Brachybasidiaceae</taxon>
        <taxon>Meira</taxon>
    </lineage>
</organism>
<proteinExistence type="predicted"/>
<keyword evidence="4" id="KW-1185">Reference proteome</keyword>